<evidence type="ECO:0000313" key="3">
    <source>
        <dbReference type="EMBL" id="ROG89621.1"/>
    </source>
</evidence>
<dbReference type="InterPro" id="IPR000477">
    <property type="entry name" value="RT_dom"/>
</dbReference>
<dbReference type="Proteomes" id="UP000283322">
    <property type="component" value="Unassembled WGS sequence"/>
</dbReference>
<dbReference type="AlphaFoldDB" id="A0A422ZIV9"/>
<evidence type="ECO:0000313" key="4">
    <source>
        <dbReference type="Proteomes" id="UP000283322"/>
    </source>
</evidence>
<dbReference type="RefSeq" id="WP_104467856.1">
    <property type="nucleotide sequence ID" value="NZ_MPYG04000195.1"/>
</dbReference>
<dbReference type="PANTHER" id="PTHR34047">
    <property type="entry name" value="NUCLEAR INTRON MATURASE 1, MITOCHONDRIAL-RELATED"/>
    <property type="match status" value="1"/>
</dbReference>
<evidence type="ECO:0000259" key="2">
    <source>
        <dbReference type="PROSITE" id="PS50878"/>
    </source>
</evidence>
<dbReference type="InterPro" id="IPR051083">
    <property type="entry name" value="GrpII_Intron_Splice-Mob/Def"/>
</dbReference>
<gene>
    <name evidence="3" type="ORF">BL124_00025235</name>
</gene>
<dbReference type="InterPro" id="IPR043502">
    <property type="entry name" value="DNA/RNA_pol_sf"/>
</dbReference>
<evidence type="ECO:0000256" key="1">
    <source>
        <dbReference type="ARBA" id="ARBA00034120"/>
    </source>
</evidence>
<name>A0A422ZIV9_KLEPN</name>
<dbReference type="SUPFAM" id="SSF56672">
    <property type="entry name" value="DNA/RNA polymerases"/>
    <property type="match status" value="1"/>
</dbReference>
<dbReference type="EMBL" id="MPYG04000195">
    <property type="protein sequence ID" value="ROG89621.1"/>
    <property type="molecule type" value="Genomic_DNA"/>
</dbReference>
<dbReference type="PANTHER" id="PTHR34047:SF8">
    <property type="entry name" value="PROTEIN YKFC"/>
    <property type="match status" value="1"/>
</dbReference>
<accession>A0A422ZIV9</accession>
<comment type="caution">
    <text evidence="3">The sequence shown here is derived from an EMBL/GenBank/DDBJ whole genome shotgun (WGS) entry which is preliminary data.</text>
</comment>
<protein>
    <submittedName>
        <fullName evidence="3">Maturase</fullName>
    </submittedName>
</protein>
<proteinExistence type="inferred from homology"/>
<organism evidence="3 4">
    <name type="scientific">Klebsiella pneumoniae</name>
    <dbReference type="NCBI Taxonomy" id="573"/>
    <lineage>
        <taxon>Bacteria</taxon>
        <taxon>Pseudomonadati</taxon>
        <taxon>Pseudomonadota</taxon>
        <taxon>Gammaproteobacteria</taxon>
        <taxon>Enterobacterales</taxon>
        <taxon>Enterobacteriaceae</taxon>
        <taxon>Klebsiella/Raoultella group</taxon>
        <taxon>Klebsiella</taxon>
        <taxon>Klebsiella pneumoniae complex</taxon>
    </lineage>
</organism>
<reference evidence="3 4" key="1">
    <citation type="submission" date="2018-10" db="EMBL/GenBank/DDBJ databases">
        <authorList>
            <person name="Vanduin D."/>
            <person name="Fouts D."/>
            <person name="Wright M."/>
            <person name="Sutton G."/>
            <person name="Nguyen K."/>
            <person name="Kreiswirth B."/>
            <person name="Chen L."/>
            <person name="Rojas L."/>
            <person name="Hujer A."/>
            <person name="Hujer K."/>
            <person name="Bonomo R."/>
            <person name="Adams M."/>
        </authorList>
    </citation>
    <scope>NUCLEOTIDE SEQUENCE [LARGE SCALE GENOMIC DNA]</scope>
    <source>
        <strain evidence="3 4">CRK0165</strain>
    </source>
</reference>
<comment type="similarity">
    <text evidence="1">Belongs to the bacterial reverse transcriptase family.</text>
</comment>
<dbReference type="PROSITE" id="PS50878">
    <property type="entry name" value="RT_POL"/>
    <property type="match status" value="1"/>
</dbReference>
<dbReference type="Pfam" id="PF00078">
    <property type="entry name" value="RVT_1"/>
    <property type="match status" value="1"/>
</dbReference>
<feature type="domain" description="Reverse transcriptase" evidence="2">
    <location>
        <begin position="35"/>
        <end position="285"/>
    </location>
</feature>
<sequence>MDVRAQEKLFKKLFSPKSLFDVYTERFSKSAAKGLDRINGMQYSNRARKELKKVSEKCLNGSFRFTPYLEKLKSKGREKKPRVISIPTIRDRVVLKQLNVFLCEVFPNCVPKSIASTYIRSISDDLKGVTPDDIYVCSCDIEGFYDNINKHRLKKILSKEIRSKRALDLIVHSLLTPTTSDNVNKKMRKIFFDNEKGVPQGLSISNILASIYLQGVDNEMLKFDVTYYRYVDDVLMYGNYDDVNSAYHSLRRRLKYRGLNTHPPSSPKTHLGFLNESFSFLGYVFKENVITVRDSTVESFMKSIASRFSDYLHNKNKRLNKYTHLTSDDLKDIFLEELNDKLTGAISEKKRYGWVAYYSNINDLSLLHKIDFIISEMFKRLDDFDNCAPEGLKKVARAYYEMKFSPHRGYIRDYDQIKTIKQKTEFLHRRGRIAEGERLTKEQVEERYERYKAKNLASMQADEGEVYPK</sequence>